<dbReference type="NCBIfam" id="TIGR02494">
    <property type="entry name" value="PFLE_PFLC"/>
    <property type="match status" value="1"/>
</dbReference>
<dbReference type="GO" id="GO:0046872">
    <property type="term" value="F:metal ion binding"/>
    <property type="evidence" value="ECO:0007669"/>
    <property type="project" value="UniProtKB-KW"/>
</dbReference>
<keyword evidence="4" id="KW-0949">S-adenosyl-L-methionine</keyword>
<dbReference type="PANTHER" id="PTHR30352">
    <property type="entry name" value="PYRUVATE FORMATE-LYASE-ACTIVATING ENZYME"/>
    <property type="match status" value="1"/>
</dbReference>
<evidence type="ECO:0000256" key="4">
    <source>
        <dbReference type="ARBA" id="ARBA00022691"/>
    </source>
</evidence>
<evidence type="ECO:0000256" key="5">
    <source>
        <dbReference type="ARBA" id="ARBA00022723"/>
    </source>
</evidence>
<keyword evidence="11" id="KW-1185">Reference proteome</keyword>
<keyword evidence="7" id="KW-0408">Iron</keyword>
<dbReference type="SFLD" id="SFLDS00029">
    <property type="entry name" value="Radical_SAM"/>
    <property type="match status" value="1"/>
</dbReference>
<dbReference type="InterPro" id="IPR007197">
    <property type="entry name" value="rSAM"/>
</dbReference>
<evidence type="ECO:0000313" key="10">
    <source>
        <dbReference type="EMBL" id="SDY19673.1"/>
    </source>
</evidence>
<dbReference type="InterPro" id="IPR013785">
    <property type="entry name" value="Aldolase_TIM"/>
</dbReference>
<dbReference type="PROSITE" id="PS01087">
    <property type="entry name" value="RADICAL_ACTIVATING"/>
    <property type="match status" value="1"/>
</dbReference>
<dbReference type="GO" id="GO:0016491">
    <property type="term" value="F:oxidoreductase activity"/>
    <property type="evidence" value="ECO:0007669"/>
    <property type="project" value="UniProtKB-KW"/>
</dbReference>
<evidence type="ECO:0000313" key="11">
    <source>
        <dbReference type="Proteomes" id="UP000198935"/>
    </source>
</evidence>
<dbReference type="GO" id="GO:0016829">
    <property type="term" value="F:lyase activity"/>
    <property type="evidence" value="ECO:0007669"/>
    <property type="project" value="UniProtKB-KW"/>
</dbReference>
<dbReference type="AlphaFoldDB" id="A0A1H3HVZ2"/>
<keyword evidence="10" id="KW-0456">Lyase</keyword>
<keyword evidence="8" id="KW-0411">Iron-sulfur</keyword>
<name>A0A1H3HVZ2_9BACI</name>
<dbReference type="PIRSF" id="PIRSF000371">
    <property type="entry name" value="PFL_act_enz"/>
    <property type="match status" value="1"/>
</dbReference>
<evidence type="ECO:0000256" key="7">
    <source>
        <dbReference type="ARBA" id="ARBA00023004"/>
    </source>
</evidence>
<dbReference type="SFLD" id="SFLDG01066">
    <property type="entry name" value="organic_radical-activating_enz"/>
    <property type="match status" value="1"/>
</dbReference>
<accession>A0A1H3HVZ2</accession>
<reference evidence="11" key="1">
    <citation type="submission" date="2016-10" db="EMBL/GenBank/DDBJ databases">
        <authorList>
            <person name="Varghese N."/>
            <person name="Submissions S."/>
        </authorList>
    </citation>
    <scope>NUCLEOTIDE SEQUENCE [LARGE SCALE GENOMIC DNA]</scope>
    <source>
        <strain evidence="11">SP</strain>
    </source>
</reference>
<dbReference type="SFLD" id="SFLDG01067">
    <property type="entry name" value="SPASM/twitch_domain_containing"/>
    <property type="match status" value="1"/>
</dbReference>
<evidence type="ECO:0000256" key="3">
    <source>
        <dbReference type="ARBA" id="ARBA00022485"/>
    </source>
</evidence>
<evidence type="ECO:0000259" key="9">
    <source>
        <dbReference type="PROSITE" id="PS51918"/>
    </source>
</evidence>
<keyword evidence="3" id="KW-0004">4Fe-4S</keyword>
<sequence>MEAITGSKTGTVFNIQRFSVHDGPGIRTIVFLKGCPLRCLWCSNPESQNPVPTAEFGKIMSVDEVMRELKKDQVHYRRSGGGITFSGGEPLMHADFVTEIIHASRSQGWHTAMETTGFAADAVLRQVIPELDLVLLDIKAIPFSLHKKFTGVSSKLILQNALTIGEMAKEVAVRIPVIPTFNATEENINYICEFVKQVKHVSRIHLLPYHNYGENKYELIGMKYKLKHLKNMTSTDLEPFKEIVEGHGITCVLGG</sequence>
<keyword evidence="5" id="KW-0479">Metal-binding</keyword>
<dbReference type="InterPro" id="IPR058240">
    <property type="entry name" value="rSAM_sf"/>
</dbReference>
<keyword evidence="10" id="KW-0670">Pyruvate</keyword>
<evidence type="ECO:0000256" key="2">
    <source>
        <dbReference type="ARBA" id="ARBA00009777"/>
    </source>
</evidence>
<comment type="cofactor">
    <cofactor evidence="1">
        <name>[4Fe-4S] cluster</name>
        <dbReference type="ChEBI" id="CHEBI:49883"/>
    </cofactor>
</comment>
<dbReference type="InterPro" id="IPR034457">
    <property type="entry name" value="Organic_radical-activating"/>
</dbReference>
<dbReference type="InterPro" id="IPR001989">
    <property type="entry name" value="Radical_activat_CS"/>
</dbReference>
<evidence type="ECO:0000256" key="8">
    <source>
        <dbReference type="ARBA" id="ARBA00023014"/>
    </source>
</evidence>
<evidence type="ECO:0000256" key="6">
    <source>
        <dbReference type="ARBA" id="ARBA00023002"/>
    </source>
</evidence>
<dbReference type="InterPro" id="IPR012839">
    <property type="entry name" value="Organic_radical_activase"/>
</dbReference>
<dbReference type="Gene3D" id="3.20.20.70">
    <property type="entry name" value="Aldolase class I"/>
    <property type="match status" value="1"/>
</dbReference>
<dbReference type="CDD" id="cd01335">
    <property type="entry name" value="Radical_SAM"/>
    <property type="match status" value="1"/>
</dbReference>
<organism evidence="10 11">
    <name type="scientific">Evansella caseinilytica</name>
    <dbReference type="NCBI Taxonomy" id="1503961"/>
    <lineage>
        <taxon>Bacteria</taxon>
        <taxon>Bacillati</taxon>
        <taxon>Bacillota</taxon>
        <taxon>Bacilli</taxon>
        <taxon>Bacillales</taxon>
        <taxon>Bacillaceae</taxon>
        <taxon>Evansella</taxon>
    </lineage>
</organism>
<comment type="similarity">
    <text evidence="2">Belongs to the organic radical-activating enzymes family.</text>
</comment>
<proteinExistence type="inferred from homology"/>
<dbReference type="SUPFAM" id="SSF102114">
    <property type="entry name" value="Radical SAM enzymes"/>
    <property type="match status" value="1"/>
</dbReference>
<dbReference type="EMBL" id="FNPI01000001">
    <property type="protein sequence ID" value="SDY19673.1"/>
    <property type="molecule type" value="Genomic_DNA"/>
</dbReference>
<keyword evidence="6" id="KW-0560">Oxidoreductase</keyword>
<gene>
    <name evidence="10" type="ORF">SAMN05421736_101633</name>
</gene>
<dbReference type="PROSITE" id="PS51918">
    <property type="entry name" value="RADICAL_SAM"/>
    <property type="match status" value="1"/>
</dbReference>
<evidence type="ECO:0000256" key="1">
    <source>
        <dbReference type="ARBA" id="ARBA00001966"/>
    </source>
</evidence>
<dbReference type="GO" id="GO:0051539">
    <property type="term" value="F:4 iron, 4 sulfur cluster binding"/>
    <property type="evidence" value="ECO:0007669"/>
    <property type="project" value="UniProtKB-KW"/>
</dbReference>
<feature type="domain" description="Radical SAM core" evidence="9">
    <location>
        <begin position="21"/>
        <end position="250"/>
    </location>
</feature>
<dbReference type="Pfam" id="PF04055">
    <property type="entry name" value="Radical_SAM"/>
    <property type="match status" value="1"/>
</dbReference>
<dbReference type="OrthoDB" id="9782387at2"/>
<dbReference type="STRING" id="1503961.SAMN05421736_101633"/>
<protein>
    <submittedName>
        <fullName evidence="10">Pyruvate formate lyase activating enzyme</fullName>
    </submittedName>
</protein>
<dbReference type="PANTHER" id="PTHR30352:SF4">
    <property type="entry name" value="PYRUVATE FORMATE-LYASE 2-ACTIVATING ENZYME"/>
    <property type="match status" value="1"/>
</dbReference>
<dbReference type="Proteomes" id="UP000198935">
    <property type="component" value="Unassembled WGS sequence"/>
</dbReference>